<dbReference type="GO" id="GO:0051287">
    <property type="term" value="F:NAD binding"/>
    <property type="evidence" value="ECO:0007669"/>
    <property type="project" value="UniProtKB-ARBA"/>
</dbReference>
<sequence>MNQSFSCIGIIGHPYYSTMLTTFKVLCYWLVKEGYQVIIEYKIADELHTLEGIRTGTLSEIGATADLAVVIGGDGSILGAARDLARYNIKVIGINCGKLGFLTDLGPDNLKIQLAEVLAGNYFLDKRFLLEGYVLNQSDSPPCSEIAMNEIVIHPSTVAYMIEFEVYIDEIFAFSERSDGLIISTPTGSTAYALSAGGPIITPSLDAISLVPMFPHTLSARPLVIKNSSSIFLRFSCMRNNLEMRFDSQVVLPVYKNDCILIRRSDYFLNLIHPKNYNYFHILSSKLGWSKKFF</sequence>
<comment type="caution">
    <text evidence="6">Lacks conserved residue(s) required for the propagation of feature annotation.</text>
</comment>
<dbReference type="EMBL" id="LR217703">
    <property type="protein sequence ID" value="VFP79967.1"/>
    <property type="molecule type" value="Genomic_DNA"/>
</dbReference>
<dbReference type="InterPro" id="IPR017437">
    <property type="entry name" value="ATP-NAD_kinase_PpnK-typ_C"/>
</dbReference>
<dbReference type="EC" id="2.7.1.23" evidence="6"/>
<dbReference type="PANTHER" id="PTHR20275:SF0">
    <property type="entry name" value="NAD KINASE"/>
    <property type="match status" value="1"/>
</dbReference>
<dbReference type="NCBIfam" id="NF002893">
    <property type="entry name" value="PRK03378.1"/>
    <property type="match status" value="1"/>
</dbReference>
<keyword evidence="6" id="KW-0067">ATP-binding</keyword>
<dbReference type="GO" id="GO:0005737">
    <property type="term" value="C:cytoplasm"/>
    <property type="evidence" value="ECO:0007669"/>
    <property type="project" value="UniProtKB-SubCell"/>
</dbReference>
<evidence type="ECO:0000256" key="3">
    <source>
        <dbReference type="ARBA" id="ARBA00022857"/>
    </source>
</evidence>
<dbReference type="Gene3D" id="3.40.50.10330">
    <property type="entry name" value="Probable inorganic polyphosphate/atp-NAD kinase, domain 1"/>
    <property type="match status" value="1"/>
</dbReference>
<dbReference type="NCBIfam" id="NF002306">
    <property type="entry name" value="PRK01231.1"/>
    <property type="match status" value="1"/>
</dbReference>
<dbReference type="AlphaFoldDB" id="A0A451D2V2"/>
<dbReference type="Proteomes" id="UP000294412">
    <property type="component" value="Chromosome"/>
</dbReference>
<feature type="binding site" evidence="6">
    <location>
        <position position="177"/>
    </location>
    <ligand>
        <name>NAD(+)</name>
        <dbReference type="ChEBI" id="CHEBI:57540"/>
    </ligand>
</feature>
<dbReference type="HAMAP" id="MF_00361">
    <property type="entry name" value="NAD_kinase"/>
    <property type="match status" value="1"/>
</dbReference>
<gene>
    <name evidence="6 7" type="primary">nadK</name>
    <name evidence="7" type="ORF">ERCICUMA2628_476</name>
</gene>
<feature type="binding site" evidence="6">
    <location>
        <begin position="149"/>
        <end position="150"/>
    </location>
    <ligand>
        <name>NAD(+)</name>
        <dbReference type="ChEBI" id="CHEBI:57540"/>
    </ligand>
</feature>
<evidence type="ECO:0000256" key="4">
    <source>
        <dbReference type="ARBA" id="ARBA00023027"/>
    </source>
</evidence>
<dbReference type="Gene3D" id="2.60.200.30">
    <property type="entry name" value="Probable inorganic polyphosphate/atp-NAD kinase, domain 2"/>
    <property type="match status" value="1"/>
</dbReference>
<keyword evidence="6" id="KW-0547">Nucleotide-binding</keyword>
<comment type="function">
    <text evidence="6">Involved in the regulation of the intracellular balance of NAD and NADP, and is a key enzyme in the biosynthesis of NADP. Catalyzes specifically the phosphorylation on 2'-hydroxyl of the adenosine moiety of NAD to yield NADP.</text>
</comment>
<evidence type="ECO:0000313" key="8">
    <source>
        <dbReference type="Proteomes" id="UP000294412"/>
    </source>
</evidence>
<comment type="catalytic activity">
    <reaction evidence="5 6">
        <text>NAD(+) + ATP = ADP + NADP(+) + H(+)</text>
        <dbReference type="Rhea" id="RHEA:18629"/>
        <dbReference type="ChEBI" id="CHEBI:15378"/>
        <dbReference type="ChEBI" id="CHEBI:30616"/>
        <dbReference type="ChEBI" id="CHEBI:57540"/>
        <dbReference type="ChEBI" id="CHEBI:58349"/>
        <dbReference type="ChEBI" id="CHEBI:456216"/>
        <dbReference type="EC" id="2.7.1.23"/>
    </reaction>
</comment>
<comment type="similarity">
    <text evidence="6">Belongs to the NAD kinase family.</text>
</comment>
<evidence type="ECO:0000256" key="1">
    <source>
        <dbReference type="ARBA" id="ARBA00022679"/>
    </source>
</evidence>
<feature type="binding site" evidence="6">
    <location>
        <position position="249"/>
    </location>
    <ligand>
        <name>NAD(+)</name>
        <dbReference type="ChEBI" id="CHEBI:57540"/>
    </ligand>
</feature>
<proteinExistence type="inferred from homology"/>
<protein>
    <recommendedName>
        <fullName evidence="6">NAD kinase</fullName>
        <ecNumber evidence="6">2.7.1.23</ecNumber>
    </recommendedName>
    <alternativeName>
        <fullName evidence="6">ATP-dependent NAD kinase</fullName>
    </alternativeName>
</protein>
<dbReference type="RefSeq" id="WP_157993661.1">
    <property type="nucleotide sequence ID" value="NZ_LR217703.1"/>
</dbReference>
<dbReference type="GO" id="GO:0003951">
    <property type="term" value="F:NAD+ kinase activity"/>
    <property type="evidence" value="ECO:0007669"/>
    <property type="project" value="UniProtKB-UniRule"/>
</dbReference>
<evidence type="ECO:0000313" key="7">
    <source>
        <dbReference type="EMBL" id="VFP79967.1"/>
    </source>
</evidence>
<dbReference type="PANTHER" id="PTHR20275">
    <property type="entry name" value="NAD KINASE"/>
    <property type="match status" value="1"/>
</dbReference>
<accession>A0A451D2V2</accession>
<keyword evidence="1 6" id="KW-0808">Transferase</keyword>
<feature type="active site" description="Proton acceptor" evidence="6">
    <location>
        <position position="74"/>
    </location>
</feature>
<dbReference type="InterPro" id="IPR017438">
    <property type="entry name" value="ATP-NAD_kinase_N"/>
</dbReference>
<dbReference type="InterPro" id="IPR002504">
    <property type="entry name" value="NADK"/>
</dbReference>
<dbReference type="Pfam" id="PF01513">
    <property type="entry name" value="NAD_kinase"/>
    <property type="match status" value="1"/>
</dbReference>
<dbReference type="GO" id="GO:0019674">
    <property type="term" value="P:NAD+ metabolic process"/>
    <property type="evidence" value="ECO:0007669"/>
    <property type="project" value="InterPro"/>
</dbReference>
<comment type="cofactor">
    <cofactor evidence="6">
        <name>a divalent metal cation</name>
        <dbReference type="ChEBI" id="CHEBI:60240"/>
    </cofactor>
</comment>
<reference evidence="7 8" key="1">
    <citation type="submission" date="2019-02" db="EMBL/GenBank/DDBJ databases">
        <authorList>
            <person name="Manzano-Marin A."/>
            <person name="Manzano-Marin A."/>
        </authorList>
    </citation>
    <scope>NUCLEOTIDE SEQUENCE [LARGE SCALE GENOMIC DNA]</scope>
    <source>
        <strain evidence="7 8">ErCicuneomaculata</strain>
    </source>
</reference>
<dbReference type="SUPFAM" id="SSF111331">
    <property type="entry name" value="NAD kinase/diacylglycerol kinase-like"/>
    <property type="match status" value="1"/>
</dbReference>
<dbReference type="GO" id="GO:0006741">
    <property type="term" value="P:NADP+ biosynthetic process"/>
    <property type="evidence" value="ECO:0007669"/>
    <property type="project" value="UniProtKB-UniRule"/>
</dbReference>
<comment type="subcellular location">
    <subcellularLocation>
        <location evidence="6">Cytoplasm</location>
    </subcellularLocation>
</comment>
<dbReference type="GO" id="GO:0046872">
    <property type="term" value="F:metal ion binding"/>
    <property type="evidence" value="ECO:0007669"/>
    <property type="project" value="UniProtKB-UniRule"/>
</dbReference>
<dbReference type="OrthoDB" id="9774737at2"/>
<evidence type="ECO:0000256" key="6">
    <source>
        <dbReference type="HAMAP-Rule" id="MF_00361"/>
    </source>
</evidence>
<dbReference type="Pfam" id="PF20143">
    <property type="entry name" value="NAD_kinase_C"/>
    <property type="match status" value="1"/>
</dbReference>
<dbReference type="InterPro" id="IPR016064">
    <property type="entry name" value="NAD/diacylglycerol_kinase_sf"/>
</dbReference>
<organism evidence="7 8">
    <name type="scientific">Candidatus Erwinia haradaeae</name>
    <dbReference type="NCBI Taxonomy" id="1922217"/>
    <lineage>
        <taxon>Bacteria</taxon>
        <taxon>Pseudomonadati</taxon>
        <taxon>Pseudomonadota</taxon>
        <taxon>Gammaproteobacteria</taxon>
        <taxon>Enterobacterales</taxon>
        <taxon>Erwiniaceae</taxon>
        <taxon>Erwinia</taxon>
    </lineage>
</organism>
<dbReference type="GO" id="GO:0005524">
    <property type="term" value="F:ATP binding"/>
    <property type="evidence" value="ECO:0007669"/>
    <property type="project" value="UniProtKB-KW"/>
</dbReference>
<keyword evidence="6" id="KW-0963">Cytoplasm</keyword>
<keyword evidence="2 6" id="KW-0418">Kinase</keyword>
<name>A0A451D2V2_9GAMM</name>
<feature type="binding site" evidence="6">
    <location>
        <position position="179"/>
    </location>
    <ligand>
        <name>NAD(+)</name>
        <dbReference type="ChEBI" id="CHEBI:57540"/>
    </ligand>
</feature>
<feature type="binding site" evidence="6">
    <location>
        <begin position="190"/>
        <end position="195"/>
    </location>
    <ligand>
        <name>NAD(+)</name>
        <dbReference type="ChEBI" id="CHEBI:57540"/>
    </ligand>
</feature>
<feature type="binding site" evidence="6">
    <location>
        <begin position="74"/>
        <end position="75"/>
    </location>
    <ligand>
        <name>NAD(+)</name>
        <dbReference type="ChEBI" id="CHEBI:57540"/>
    </ligand>
</feature>
<evidence type="ECO:0000256" key="2">
    <source>
        <dbReference type="ARBA" id="ARBA00022777"/>
    </source>
</evidence>
<keyword evidence="4 6" id="KW-0520">NAD</keyword>
<keyword evidence="3 6" id="KW-0521">NADP</keyword>
<evidence type="ECO:0000256" key="5">
    <source>
        <dbReference type="ARBA" id="ARBA00047925"/>
    </source>
</evidence>